<evidence type="ECO:0000259" key="8">
    <source>
        <dbReference type="Pfam" id="PF11967"/>
    </source>
</evidence>
<comment type="caution">
    <text evidence="9">The sequence shown here is derived from an EMBL/GenBank/DDBJ whole genome shotgun (WGS) entry which is preliminary data.</text>
</comment>
<organism evidence="9 10">
    <name type="scientific">Candidatus Azambacteria bacterium RIFCSPLOWO2_01_FULL_46_25</name>
    <dbReference type="NCBI Taxonomy" id="1797298"/>
    <lineage>
        <taxon>Bacteria</taxon>
        <taxon>Candidatus Azamiibacteriota</taxon>
    </lineage>
</organism>
<dbReference type="NCBIfam" id="TIGR00613">
    <property type="entry name" value="reco"/>
    <property type="match status" value="1"/>
</dbReference>
<dbReference type="SUPFAM" id="SSF50249">
    <property type="entry name" value="Nucleic acid-binding proteins"/>
    <property type="match status" value="1"/>
</dbReference>
<dbReference type="PANTHER" id="PTHR33991">
    <property type="entry name" value="DNA REPAIR PROTEIN RECO"/>
    <property type="match status" value="1"/>
</dbReference>
<dbReference type="Pfam" id="PF11967">
    <property type="entry name" value="RecO_N"/>
    <property type="match status" value="1"/>
</dbReference>
<dbReference type="Gene3D" id="1.20.1440.120">
    <property type="entry name" value="Recombination protein O, C-terminal domain"/>
    <property type="match status" value="1"/>
</dbReference>
<feature type="domain" description="DNA replication/recombination mediator RecO N-terminal" evidence="8">
    <location>
        <begin position="4"/>
        <end position="75"/>
    </location>
</feature>
<dbReference type="EMBL" id="MEYS01000001">
    <property type="protein sequence ID" value="OGD34426.1"/>
    <property type="molecule type" value="Genomic_DNA"/>
</dbReference>
<dbReference type="AlphaFoldDB" id="A0A1F5BUW6"/>
<evidence type="ECO:0000313" key="9">
    <source>
        <dbReference type="EMBL" id="OGD34426.1"/>
    </source>
</evidence>
<dbReference type="Gene3D" id="2.40.50.140">
    <property type="entry name" value="Nucleic acid-binding proteins"/>
    <property type="match status" value="1"/>
</dbReference>
<proteinExistence type="inferred from homology"/>
<dbReference type="GO" id="GO:0006310">
    <property type="term" value="P:DNA recombination"/>
    <property type="evidence" value="ECO:0007669"/>
    <property type="project" value="UniProtKB-UniRule"/>
</dbReference>
<comment type="function">
    <text evidence="7">Involved in DNA repair and RecF pathway recombination.</text>
</comment>
<evidence type="ECO:0000256" key="6">
    <source>
        <dbReference type="ARBA" id="ARBA00033409"/>
    </source>
</evidence>
<evidence type="ECO:0000256" key="7">
    <source>
        <dbReference type="HAMAP-Rule" id="MF_00201"/>
    </source>
</evidence>
<sequence length="196" mass="22354">MHALTGIIIKKQNKGEHDQIITAYSKEYGKIALVARGVRKGSAKLSGHLSLLHLSTIGFVPGRQTKVLTTVSELESFPAMKKNLEKAQAALHIAHVVDAYTIEEAHDEDLFHLLLGALDYLNRKEMKRLELKFFLRYFEFKFLSVLGYEPEDKTIVYALGNDQVMLSEKELDKMALDFGRYFQNIYPAPPVRQNTR</sequence>
<keyword evidence="3 7" id="KW-0227">DNA damage</keyword>
<dbReference type="InterPro" id="IPR037278">
    <property type="entry name" value="ARFGAP/RecO"/>
</dbReference>
<evidence type="ECO:0000256" key="4">
    <source>
        <dbReference type="ARBA" id="ARBA00023172"/>
    </source>
</evidence>
<dbReference type="InterPro" id="IPR042242">
    <property type="entry name" value="RecO_C"/>
</dbReference>
<dbReference type="Pfam" id="PF02565">
    <property type="entry name" value="RecO_C"/>
    <property type="match status" value="1"/>
</dbReference>
<protein>
    <recommendedName>
        <fullName evidence="2 7">DNA repair protein RecO</fullName>
    </recommendedName>
    <alternativeName>
        <fullName evidence="6 7">Recombination protein O</fullName>
    </alternativeName>
</protein>
<evidence type="ECO:0000256" key="1">
    <source>
        <dbReference type="ARBA" id="ARBA00007452"/>
    </source>
</evidence>
<comment type="similarity">
    <text evidence="1 7">Belongs to the RecO family.</text>
</comment>
<dbReference type="HAMAP" id="MF_00201">
    <property type="entry name" value="RecO"/>
    <property type="match status" value="1"/>
</dbReference>
<gene>
    <name evidence="7" type="primary">recO</name>
    <name evidence="9" type="ORF">A2988_02790</name>
</gene>
<evidence type="ECO:0000256" key="2">
    <source>
        <dbReference type="ARBA" id="ARBA00021310"/>
    </source>
</evidence>
<dbReference type="STRING" id="1797298.A2988_02790"/>
<dbReference type="PANTHER" id="PTHR33991:SF1">
    <property type="entry name" value="DNA REPAIR PROTEIN RECO"/>
    <property type="match status" value="1"/>
</dbReference>
<dbReference type="SUPFAM" id="SSF57863">
    <property type="entry name" value="ArfGap/RecO-like zinc finger"/>
    <property type="match status" value="1"/>
</dbReference>
<keyword evidence="4 7" id="KW-0233">DNA recombination</keyword>
<dbReference type="InterPro" id="IPR003717">
    <property type="entry name" value="RecO"/>
</dbReference>
<dbReference type="GO" id="GO:0043590">
    <property type="term" value="C:bacterial nucleoid"/>
    <property type="evidence" value="ECO:0007669"/>
    <property type="project" value="TreeGrafter"/>
</dbReference>
<dbReference type="GO" id="GO:0006302">
    <property type="term" value="P:double-strand break repair"/>
    <property type="evidence" value="ECO:0007669"/>
    <property type="project" value="TreeGrafter"/>
</dbReference>
<evidence type="ECO:0000313" key="10">
    <source>
        <dbReference type="Proteomes" id="UP000176650"/>
    </source>
</evidence>
<accession>A0A1F5BUW6</accession>
<name>A0A1F5BUW6_9BACT</name>
<evidence type="ECO:0000256" key="5">
    <source>
        <dbReference type="ARBA" id="ARBA00023204"/>
    </source>
</evidence>
<dbReference type="Proteomes" id="UP000176650">
    <property type="component" value="Unassembled WGS sequence"/>
</dbReference>
<reference evidence="9 10" key="1">
    <citation type="journal article" date="2016" name="Nat. Commun.">
        <title>Thousands of microbial genomes shed light on interconnected biogeochemical processes in an aquifer system.</title>
        <authorList>
            <person name="Anantharaman K."/>
            <person name="Brown C.T."/>
            <person name="Hug L.A."/>
            <person name="Sharon I."/>
            <person name="Castelle C.J."/>
            <person name="Probst A.J."/>
            <person name="Thomas B.C."/>
            <person name="Singh A."/>
            <person name="Wilkins M.J."/>
            <person name="Karaoz U."/>
            <person name="Brodie E.L."/>
            <person name="Williams K.H."/>
            <person name="Hubbard S.S."/>
            <person name="Banfield J.F."/>
        </authorList>
    </citation>
    <scope>NUCLEOTIDE SEQUENCE [LARGE SCALE GENOMIC DNA]</scope>
</reference>
<dbReference type="InterPro" id="IPR022572">
    <property type="entry name" value="DNA_rep/recomb_RecO_N"/>
</dbReference>
<evidence type="ECO:0000256" key="3">
    <source>
        <dbReference type="ARBA" id="ARBA00022763"/>
    </source>
</evidence>
<keyword evidence="5 7" id="KW-0234">DNA repair</keyword>
<dbReference type="InterPro" id="IPR012340">
    <property type="entry name" value="NA-bd_OB-fold"/>
</dbReference>